<protein>
    <recommendedName>
        <fullName evidence="3">HTH tetR-type domain-containing protein</fullName>
    </recommendedName>
</protein>
<sequence length="244" mass="26319">MTVVGEPRARLTGAQRRGQIIAAAQEVFATSGLGGARTSQIAEAAGVAESMLYKHFASKRDLFEAAVTQPVAEFVQGVADGADGLLDRDGPGSERFYRSFLATMTEVLPLLGVALFSDSEQGRRFYNTSIVPLFDRYEDKLRRSLAAVPGARVDAGFLARAVIGIMFILALDASYRSEPAPGEVTADEVRSFVAGALTGTGAWAARRKREADGDARVAELERENAVLRRIVADQAIELRLLKEQ</sequence>
<dbReference type="RefSeq" id="WP_185062491.1">
    <property type="nucleotide sequence ID" value="NZ_BAABJP010000030.1"/>
</dbReference>
<name>A0ABP9QNJ9_9PSEU</name>
<dbReference type="SUPFAM" id="SSF46689">
    <property type="entry name" value="Homeodomain-like"/>
    <property type="match status" value="1"/>
</dbReference>
<comment type="caution">
    <text evidence="4">The sequence shown here is derived from an EMBL/GenBank/DDBJ whole genome shotgun (WGS) entry which is preliminary data.</text>
</comment>
<evidence type="ECO:0000313" key="5">
    <source>
        <dbReference type="Proteomes" id="UP001428817"/>
    </source>
</evidence>
<keyword evidence="5" id="KW-1185">Reference proteome</keyword>
<reference evidence="5" key="1">
    <citation type="journal article" date="2019" name="Int. J. Syst. Evol. Microbiol.">
        <title>The Global Catalogue of Microorganisms (GCM) 10K type strain sequencing project: providing services to taxonomists for standard genome sequencing and annotation.</title>
        <authorList>
            <consortium name="The Broad Institute Genomics Platform"/>
            <consortium name="The Broad Institute Genome Sequencing Center for Infectious Disease"/>
            <person name="Wu L."/>
            <person name="Ma J."/>
        </authorList>
    </citation>
    <scope>NUCLEOTIDE SEQUENCE [LARGE SCALE GENOMIC DNA]</scope>
    <source>
        <strain evidence="5">JCM 18303</strain>
    </source>
</reference>
<accession>A0ABP9QNJ9</accession>
<dbReference type="PANTHER" id="PTHR30055">
    <property type="entry name" value="HTH-TYPE TRANSCRIPTIONAL REGULATOR RUTR"/>
    <property type="match status" value="1"/>
</dbReference>
<dbReference type="Gene3D" id="1.10.357.10">
    <property type="entry name" value="Tetracycline Repressor, domain 2"/>
    <property type="match status" value="1"/>
</dbReference>
<evidence type="ECO:0000256" key="2">
    <source>
        <dbReference type="PROSITE-ProRule" id="PRU00335"/>
    </source>
</evidence>
<feature type="DNA-binding region" description="H-T-H motif" evidence="2">
    <location>
        <begin position="37"/>
        <end position="56"/>
    </location>
</feature>
<proteinExistence type="predicted"/>
<dbReference type="InterPro" id="IPR050109">
    <property type="entry name" value="HTH-type_TetR-like_transc_reg"/>
</dbReference>
<dbReference type="EMBL" id="BAABJP010000030">
    <property type="protein sequence ID" value="GAA5164855.1"/>
    <property type="molecule type" value="Genomic_DNA"/>
</dbReference>
<dbReference type="Proteomes" id="UP001428817">
    <property type="component" value="Unassembled WGS sequence"/>
</dbReference>
<dbReference type="PRINTS" id="PR00455">
    <property type="entry name" value="HTHTETR"/>
</dbReference>
<dbReference type="PROSITE" id="PS50977">
    <property type="entry name" value="HTH_TETR_2"/>
    <property type="match status" value="1"/>
</dbReference>
<organism evidence="4 5">
    <name type="scientific">Pseudonocardia eucalypti</name>
    <dbReference type="NCBI Taxonomy" id="648755"/>
    <lineage>
        <taxon>Bacteria</taxon>
        <taxon>Bacillati</taxon>
        <taxon>Actinomycetota</taxon>
        <taxon>Actinomycetes</taxon>
        <taxon>Pseudonocardiales</taxon>
        <taxon>Pseudonocardiaceae</taxon>
        <taxon>Pseudonocardia</taxon>
    </lineage>
</organism>
<evidence type="ECO:0000259" key="3">
    <source>
        <dbReference type="PROSITE" id="PS50977"/>
    </source>
</evidence>
<dbReference type="PANTHER" id="PTHR30055:SF226">
    <property type="entry name" value="HTH-TYPE TRANSCRIPTIONAL REGULATOR PKSA"/>
    <property type="match status" value="1"/>
</dbReference>
<dbReference type="InterPro" id="IPR001647">
    <property type="entry name" value="HTH_TetR"/>
</dbReference>
<evidence type="ECO:0000313" key="4">
    <source>
        <dbReference type="EMBL" id="GAA5164855.1"/>
    </source>
</evidence>
<gene>
    <name evidence="4" type="ORF">GCM10023321_54060</name>
</gene>
<keyword evidence="1 2" id="KW-0238">DNA-binding</keyword>
<dbReference type="Pfam" id="PF00440">
    <property type="entry name" value="TetR_N"/>
    <property type="match status" value="1"/>
</dbReference>
<dbReference type="InterPro" id="IPR009057">
    <property type="entry name" value="Homeodomain-like_sf"/>
</dbReference>
<feature type="domain" description="HTH tetR-type" evidence="3">
    <location>
        <begin position="14"/>
        <end position="74"/>
    </location>
</feature>
<evidence type="ECO:0000256" key="1">
    <source>
        <dbReference type="ARBA" id="ARBA00023125"/>
    </source>
</evidence>